<dbReference type="Gene3D" id="1.10.8.430">
    <property type="entry name" value="Helical domain of apoptotic protease-activating factors"/>
    <property type="match status" value="1"/>
</dbReference>
<dbReference type="Pfam" id="PF23598">
    <property type="entry name" value="LRR_14"/>
    <property type="match status" value="1"/>
</dbReference>
<dbReference type="Gene3D" id="3.40.50.300">
    <property type="entry name" value="P-loop containing nucleotide triphosphate hydrolases"/>
    <property type="match status" value="1"/>
</dbReference>
<evidence type="ECO:0000256" key="10">
    <source>
        <dbReference type="ARBA" id="ARBA00022840"/>
    </source>
</evidence>
<evidence type="ECO:0000259" key="12">
    <source>
        <dbReference type="Pfam" id="PF23559"/>
    </source>
</evidence>
<reference evidence="14 15" key="1">
    <citation type="submission" date="2024-11" db="EMBL/GenBank/DDBJ databases">
        <title>A near-complete genome assembly of Cinchona calisaya.</title>
        <authorList>
            <person name="Lian D.C."/>
            <person name="Zhao X.W."/>
            <person name="Wei L."/>
        </authorList>
    </citation>
    <scope>NUCLEOTIDE SEQUENCE [LARGE SCALE GENOMIC DNA]</scope>
    <source>
        <tissue evidence="14">Nenye</tissue>
    </source>
</reference>
<sequence length="1249" mass="143034">MASVDPYDDPLIHHPPMKQEDVDGFIRMLKVVIRILRSHVRVLSQWHIGDQELQVRVKLFVDVLRKLFPEFQSVIDSNPTAAEDGTLSVFSGIFKVLRSFPAEMSEINDLSRLPDEMTRILSDDSDSSASYYSENAEQIVSFIDSLLHNLKGVSLICRANSIILLKKALEDAHDRLFLFRHFLWLIPNRRIEQTNIFVVFNFAQTLAFKTSLVLYTACLDSNKPRDELISEIRDSFPILFDAFHNILIGGASVICDEYLKSFVAVPDDTPIMDDQVLAFADYLINKLRILSYNESLFAPKDLTDILIDELSFLRCNLMDHLLLQNPVKEIKPLTISTQALIFETGLFIYLSLDAKEDDTSPIAAYCSSKLPDLLKAVDLLKQQVSDLFNKFFPELCKSNYPNNNVLEFADFLINKLERLLHSKEAPLNALKHQTETVYEEIVTMRKLLCDIGELVNSSQMEFLLTRYRDAAHQAEYVIDSFVAGEGSIWCHKLGLFVVIKDINILHKEMKSLMTTMMTCDTTIPSLDEIHYTVDEAANKLVGLKDAQKEMIELLTGGSKQLKIFSIVGMPGLGKTTLANFVYNHPSINLYFHVRAWCSVSQVYEKDTLLFDIFGQVVGKTIQINETSREDLDQKLYQGLKGRKYLIVIDDIWDIKAWNDLKGSFPDDENGSRILFTTRQRAVALEADSIPYALRLLSPEESCELLWLKVFDGEICPPNLSTISKRIARNCKGLPLAVVLMAGILRRIERKEDCWEHVSNTFNSSEVSNILEFSYNHLPNWLKPCFLYFATFPEDTTISASKLKRLWICEGFVQQPNLGQNSLEQAAENYLNELVDRSLVMIARRSSRGGVKACRIHDVLRDFCLIKFQDERFIMQKHMFGGTFIFHGNLQRQAHSLLFYYGLHRAINFRRIVFYYDFIVQFELLKVLDVRNAVIENGAQANDLVNIAKLVHLRYLAVQVRTEKIPSEIGNLRNLETFLITGAFDEVVLPETIWNLVSLRHILTKNSSFSFQHYSQDFFQNFSQLDNLKSISALSLRHGDDAEKFTLRRLTSIQKLGCKFSNSWDDSTGCNFFPVLDILSELESLKVFFRGKTLYPCKFSFPENLKKLTMLNAHLPWDEISVIGQLPNLEVLKLLDNAFAGQQWDMREGEFQKLKFLKLESLDIELWNAFGEHLPCLEKLVLINCRKLKEIPSAFGKIPTLQLIEMKWCSSSAMESVKQILEYQRDMSNDLLNVNVVGIVQSHGRDGGAL</sequence>
<evidence type="ECO:0000256" key="7">
    <source>
        <dbReference type="ARBA" id="ARBA00022737"/>
    </source>
</evidence>
<evidence type="ECO:0000256" key="3">
    <source>
        <dbReference type="ARBA" id="ARBA00008894"/>
    </source>
</evidence>
<name>A0ABD2YCZ1_9GENT</name>
<keyword evidence="5" id="KW-0433">Leucine-rich repeat</keyword>
<dbReference type="EMBL" id="JBJUIK010000014">
    <property type="protein sequence ID" value="KAL3504551.1"/>
    <property type="molecule type" value="Genomic_DNA"/>
</dbReference>
<evidence type="ECO:0000256" key="1">
    <source>
        <dbReference type="ARBA" id="ARBA00002074"/>
    </source>
</evidence>
<comment type="function">
    <text evidence="1">Confers resistance to late blight (Phytophthora infestans) races carrying the avirulence gene Avr1. Resistance proteins guard the plant against pathogens that contain an appropriate avirulence protein via an indirect interaction with this avirulence protein. That triggers a defense system including the hypersensitive response, which restricts the pathogen growth.</text>
</comment>
<dbReference type="PRINTS" id="PR00364">
    <property type="entry name" value="DISEASERSIST"/>
</dbReference>
<dbReference type="Pfam" id="PF00931">
    <property type="entry name" value="NB-ARC"/>
    <property type="match status" value="1"/>
</dbReference>
<evidence type="ECO:0000256" key="6">
    <source>
        <dbReference type="ARBA" id="ARBA00022667"/>
    </source>
</evidence>
<dbReference type="Proteomes" id="UP001630127">
    <property type="component" value="Unassembled WGS sequence"/>
</dbReference>
<dbReference type="InterPro" id="IPR027417">
    <property type="entry name" value="P-loop_NTPase"/>
</dbReference>
<dbReference type="GO" id="GO:0005524">
    <property type="term" value="F:ATP binding"/>
    <property type="evidence" value="ECO:0007669"/>
    <property type="project" value="UniProtKB-KW"/>
</dbReference>
<keyword evidence="15" id="KW-1185">Reference proteome</keyword>
<dbReference type="GO" id="GO:0009626">
    <property type="term" value="P:plant-type hypersensitive response"/>
    <property type="evidence" value="ECO:0007669"/>
    <property type="project" value="UniProtKB-KW"/>
</dbReference>
<protein>
    <recommendedName>
        <fullName evidence="16">Late blight resistance protein homolog R1A-3</fullName>
    </recommendedName>
</protein>
<dbReference type="SUPFAM" id="SSF52540">
    <property type="entry name" value="P-loop containing nucleoside triphosphate hydrolases"/>
    <property type="match status" value="1"/>
</dbReference>
<keyword evidence="10" id="KW-0067">ATP-binding</keyword>
<feature type="domain" description="NB-ARC" evidence="11">
    <location>
        <begin position="549"/>
        <end position="713"/>
    </location>
</feature>
<evidence type="ECO:0000259" key="13">
    <source>
        <dbReference type="Pfam" id="PF23598"/>
    </source>
</evidence>
<evidence type="ECO:0000256" key="9">
    <source>
        <dbReference type="ARBA" id="ARBA00022821"/>
    </source>
</evidence>
<evidence type="ECO:0000256" key="8">
    <source>
        <dbReference type="ARBA" id="ARBA00022741"/>
    </source>
</evidence>
<comment type="caution">
    <text evidence="14">The sequence shown here is derived from an EMBL/GenBank/DDBJ whole genome shotgun (WGS) entry which is preliminary data.</text>
</comment>
<dbReference type="InterPro" id="IPR042197">
    <property type="entry name" value="Apaf_helical"/>
</dbReference>
<dbReference type="InterPro" id="IPR032675">
    <property type="entry name" value="LRR_dom_sf"/>
</dbReference>
<keyword evidence="6" id="KW-0381">Hypersensitive response</keyword>
<dbReference type="Pfam" id="PF23559">
    <property type="entry name" value="WHD_DRP"/>
    <property type="match status" value="1"/>
</dbReference>
<feature type="domain" description="Disease resistance R13L4/SHOC-2-like LRR" evidence="13">
    <location>
        <begin position="919"/>
        <end position="1110"/>
    </location>
</feature>
<dbReference type="PANTHER" id="PTHR23155">
    <property type="entry name" value="DISEASE RESISTANCE PROTEIN RP"/>
    <property type="match status" value="1"/>
</dbReference>
<evidence type="ECO:0008006" key="16">
    <source>
        <dbReference type="Google" id="ProtNLM"/>
    </source>
</evidence>
<evidence type="ECO:0000256" key="5">
    <source>
        <dbReference type="ARBA" id="ARBA00022614"/>
    </source>
</evidence>
<dbReference type="Gene3D" id="1.10.10.10">
    <property type="entry name" value="Winged helix-like DNA-binding domain superfamily/Winged helix DNA-binding domain"/>
    <property type="match status" value="1"/>
</dbReference>
<gene>
    <name evidence="14" type="ORF">ACH5RR_034392</name>
</gene>
<dbReference type="InterPro" id="IPR044974">
    <property type="entry name" value="Disease_R_plants"/>
</dbReference>
<dbReference type="InterPro" id="IPR055414">
    <property type="entry name" value="LRR_R13L4/SHOC2-like"/>
</dbReference>
<keyword evidence="4" id="KW-0963">Cytoplasm</keyword>
<keyword evidence="8" id="KW-0547">Nucleotide-binding</keyword>
<evidence type="ECO:0000313" key="14">
    <source>
        <dbReference type="EMBL" id="KAL3504551.1"/>
    </source>
</evidence>
<dbReference type="GO" id="GO:0051607">
    <property type="term" value="P:defense response to virus"/>
    <property type="evidence" value="ECO:0007669"/>
    <property type="project" value="UniProtKB-ARBA"/>
</dbReference>
<accession>A0ABD2YCZ1</accession>
<dbReference type="SUPFAM" id="SSF52058">
    <property type="entry name" value="L domain-like"/>
    <property type="match status" value="1"/>
</dbReference>
<dbReference type="FunFam" id="3.40.50.300:FF:001091">
    <property type="entry name" value="Probable disease resistance protein At1g61300"/>
    <property type="match status" value="1"/>
</dbReference>
<dbReference type="InterPro" id="IPR036388">
    <property type="entry name" value="WH-like_DNA-bd_sf"/>
</dbReference>
<keyword evidence="9" id="KW-0611">Plant defense</keyword>
<dbReference type="InterPro" id="IPR058922">
    <property type="entry name" value="WHD_DRP"/>
</dbReference>
<evidence type="ECO:0000256" key="4">
    <source>
        <dbReference type="ARBA" id="ARBA00022490"/>
    </source>
</evidence>
<comment type="subcellular location">
    <subcellularLocation>
        <location evidence="2">Cytoplasm</location>
    </subcellularLocation>
</comment>
<evidence type="ECO:0000256" key="2">
    <source>
        <dbReference type="ARBA" id="ARBA00004496"/>
    </source>
</evidence>
<comment type="similarity">
    <text evidence="3">Belongs to the disease resistance NB-LRR family.</text>
</comment>
<dbReference type="AlphaFoldDB" id="A0ABD2YCZ1"/>
<dbReference type="FunFam" id="1.10.10.10:FF:000322">
    <property type="entry name" value="Probable disease resistance protein At1g63360"/>
    <property type="match status" value="1"/>
</dbReference>
<proteinExistence type="inferred from homology"/>
<dbReference type="Gene3D" id="3.80.10.10">
    <property type="entry name" value="Ribonuclease Inhibitor"/>
    <property type="match status" value="1"/>
</dbReference>
<evidence type="ECO:0000313" key="15">
    <source>
        <dbReference type="Proteomes" id="UP001630127"/>
    </source>
</evidence>
<evidence type="ECO:0000259" key="11">
    <source>
        <dbReference type="Pfam" id="PF00931"/>
    </source>
</evidence>
<feature type="domain" description="Disease resistance protein winged helix" evidence="12">
    <location>
        <begin position="791"/>
        <end position="862"/>
    </location>
</feature>
<dbReference type="GO" id="GO:0005737">
    <property type="term" value="C:cytoplasm"/>
    <property type="evidence" value="ECO:0007669"/>
    <property type="project" value="UniProtKB-SubCell"/>
</dbReference>
<organism evidence="14 15">
    <name type="scientific">Cinchona calisaya</name>
    <dbReference type="NCBI Taxonomy" id="153742"/>
    <lineage>
        <taxon>Eukaryota</taxon>
        <taxon>Viridiplantae</taxon>
        <taxon>Streptophyta</taxon>
        <taxon>Embryophyta</taxon>
        <taxon>Tracheophyta</taxon>
        <taxon>Spermatophyta</taxon>
        <taxon>Magnoliopsida</taxon>
        <taxon>eudicotyledons</taxon>
        <taxon>Gunneridae</taxon>
        <taxon>Pentapetalae</taxon>
        <taxon>asterids</taxon>
        <taxon>lamiids</taxon>
        <taxon>Gentianales</taxon>
        <taxon>Rubiaceae</taxon>
        <taxon>Cinchonoideae</taxon>
        <taxon>Cinchoneae</taxon>
        <taxon>Cinchona</taxon>
    </lineage>
</organism>
<dbReference type="InterPro" id="IPR002182">
    <property type="entry name" value="NB-ARC"/>
</dbReference>
<keyword evidence="7" id="KW-0677">Repeat</keyword>
<dbReference type="PANTHER" id="PTHR23155:SF1152">
    <property type="entry name" value="AAA+ ATPASE DOMAIN-CONTAINING PROTEIN"/>
    <property type="match status" value="1"/>
</dbReference>